<dbReference type="RefSeq" id="WP_088843827.1">
    <property type="nucleotide sequence ID" value="NZ_FYEW01000002.1"/>
</dbReference>
<proteinExistence type="predicted"/>
<protein>
    <submittedName>
        <fullName evidence="1">Uncharacterized protein</fullName>
    </submittedName>
</protein>
<organism evidence="1 2">
    <name type="scientific">Hymenobacter gelipurpurascens</name>
    <dbReference type="NCBI Taxonomy" id="89968"/>
    <lineage>
        <taxon>Bacteria</taxon>
        <taxon>Pseudomonadati</taxon>
        <taxon>Bacteroidota</taxon>
        <taxon>Cytophagia</taxon>
        <taxon>Cytophagales</taxon>
        <taxon>Hymenobacteraceae</taxon>
        <taxon>Hymenobacter</taxon>
    </lineage>
</organism>
<evidence type="ECO:0000313" key="2">
    <source>
        <dbReference type="Proteomes" id="UP000198131"/>
    </source>
</evidence>
<accession>A0A212U9A2</accession>
<dbReference type="OrthoDB" id="883196at2"/>
<gene>
    <name evidence="1" type="ORF">SAMN06265337_2468</name>
</gene>
<evidence type="ECO:0000313" key="1">
    <source>
        <dbReference type="EMBL" id="SNC74634.1"/>
    </source>
</evidence>
<dbReference type="Proteomes" id="UP000198131">
    <property type="component" value="Unassembled WGS sequence"/>
</dbReference>
<name>A0A212U9A2_9BACT</name>
<keyword evidence="2" id="KW-1185">Reference proteome</keyword>
<dbReference type="AlphaFoldDB" id="A0A212U9A2"/>
<dbReference type="EMBL" id="FYEW01000002">
    <property type="protein sequence ID" value="SNC74634.1"/>
    <property type="molecule type" value="Genomic_DNA"/>
</dbReference>
<reference evidence="2" key="1">
    <citation type="submission" date="2017-06" db="EMBL/GenBank/DDBJ databases">
        <authorList>
            <person name="Varghese N."/>
            <person name="Submissions S."/>
        </authorList>
    </citation>
    <scope>NUCLEOTIDE SEQUENCE [LARGE SCALE GENOMIC DNA]</scope>
    <source>
        <strain evidence="2">DSM 11116</strain>
    </source>
</reference>
<sequence>MNIAPTTPGQNQPPGSILAGSQQHLEATLHALQSTHLPNLLPAAGDNLYRWMNLLQTAQGDQYSPLIAELQNLYNALDHGNPNGVQVKQCLQNLSELTTQAAASADTTAREKVLELGQSLAAAAATL</sequence>